<dbReference type="AlphaFoldDB" id="A0A9P1NFY0"/>
<protein>
    <submittedName>
        <fullName evidence="1">Uncharacterized protein</fullName>
    </submittedName>
</protein>
<proteinExistence type="predicted"/>
<dbReference type="EMBL" id="AM293858">
    <property type="protein sequence ID" value="CAL25419.1"/>
    <property type="molecule type" value="Genomic_DNA"/>
</dbReference>
<accession>A0A9P1NFY0</accession>
<name>A0A9P1NFY0_VIBVL</name>
<sequence>MLTAGANGLPKNRQPRFVITHIIDFVWVKMEFCYETENFYCDSIVVGCFFGGLSQNLSHVGCFNSFRLFE</sequence>
<evidence type="ECO:0000313" key="1">
    <source>
        <dbReference type="EMBL" id="CAL25419.1"/>
    </source>
</evidence>
<gene>
    <name evidence="1" type="primary">vep57</name>
</gene>
<reference evidence="1" key="1">
    <citation type="journal article" date="2008" name="J. Bacteriol.">
        <title>A common virulence plasmid in biotype 2 Vibrio vulnificus and its dissemination aided by a conjugal plasmid.</title>
        <authorList>
            <person name="Lee C.T."/>
            <person name="Amaro C."/>
            <person name="Wu K.M."/>
            <person name="Valiente E."/>
            <person name="Chang Y.F."/>
            <person name="Tsai S.F."/>
            <person name="Chang C.H."/>
            <person name="Hor L.I."/>
        </authorList>
    </citation>
    <scope>NUCLEOTIDE SEQUENCE</scope>
    <source>
        <strain evidence="1">CECT4999</strain>
    </source>
</reference>
<organism evidence="1">
    <name type="scientific">Vibrio vulnificus</name>
    <dbReference type="NCBI Taxonomy" id="672"/>
    <lineage>
        <taxon>Bacteria</taxon>
        <taxon>Pseudomonadati</taxon>
        <taxon>Pseudomonadota</taxon>
        <taxon>Gammaproteobacteria</taxon>
        <taxon>Vibrionales</taxon>
        <taxon>Vibrionaceae</taxon>
        <taxon>Vibrio</taxon>
    </lineage>
</organism>